<keyword evidence="1" id="KW-1133">Transmembrane helix</keyword>
<evidence type="ECO:0000313" key="2">
    <source>
        <dbReference type="EMBL" id="RIV47385.1"/>
    </source>
</evidence>
<dbReference type="AlphaFoldDB" id="A0A3A1NRA9"/>
<dbReference type="EMBL" id="QXFI01000006">
    <property type="protein sequence ID" value="RIV47385.1"/>
    <property type="molecule type" value="Genomic_DNA"/>
</dbReference>
<organism evidence="2 4">
    <name type="scientific">Flagellimonas pelagia</name>
    <dbReference type="NCBI Taxonomy" id="2306998"/>
    <lineage>
        <taxon>Bacteria</taxon>
        <taxon>Pseudomonadati</taxon>
        <taxon>Bacteroidota</taxon>
        <taxon>Flavobacteriia</taxon>
        <taxon>Flavobacteriales</taxon>
        <taxon>Flavobacteriaceae</taxon>
        <taxon>Flagellimonas</taxon>
    </lineage>
</organism>
<reference evidence="2 4" key="1">
    <citation type="submission" date="2018-08" db="EMBL/GenBank/DDBJ databases">
        <title>Proposal of Muricauda 72 sp.nov. and Muricauda NH166 sp.nov., isolated from seawater.</title>
        <authorList>
            <person name="Cheng H."/>
            <person name="Wu Y.-H."/>
            <person name="Guo L.-L."/>
            <person name="Xu X.-W."/>
        </authorList>
    </citation>
    <scope>NUCLEOTIDE SEQUENCE [LARGE SCALE GENOMIC DNA]</scope>
    <source>
        <strain evidence="2 4">72</strain>
    </source>
</reference>
<keyword evidence="1" id="KW-0812">Transmembrane</keyword>
<evidence type="ECO:0000313" key="4">
    <source>
        <dbReference type="Proteomes" id="UP000266691"/>
    </source>
</evidence>
<dbReference type="Pfam" id="PF18919">
    <property type="entry name" value="DUF5670"/>
    <property type="match status" value="1"/>
</dbReference>
<evidence type="ECO:0000313" key="3">
    <source>
        <dbReference type="EMBL" id="TXK01218.1"/>
    </source>
</evidence>
<feature type="transmembrane region" description="Helical" evidence="1">
    <location>
        <begin position="31"/>
        <end position="49"/>
    </location>
</feature>
<feature type="transmembrane region" description="Helical" evidence="1">
    <location>
        <begin position="5"/>
        <end position="25"/>
    </location>
</feature>
<evidence type="ECO:0000313" key="5">
    <source>
        <dbReference type="Proteomes" id="UP000321621"/>
    </source>
</evidence>
<reference evidence="3 5" key="2">
    <citation type="submission" date="2019-07" db="EMBL/GenBank/DDBJ databases">
        <title>Draft genome of two Muricauda strains isolated from deep sea.</title>
        <authorList>
            <person name="Sun C."/>
        </authorList>
    </citation>
    <scope>NUCLEOTIDE SEQUENCE [LARGE SCALE GENOMIC DNA]</scope>
    <source>
        <strain evidence="3 5">72</strain>
    </source>
</reference>
<keyword evidence="1" id="KW-0472">Membrane</keyword>
<comment type="caution">
    <text evidence="2">The sequence shown here is derived from an EMBL/GenBank/DDBJ whole genome shotgun (WGS) entry which is preliminary data.</text>
</comment>
<dbReference type="NCBIfam" id="NF033488">
    <property type="entry name" value="lmo0937_fam_TM"/>
    <property type="match status" value="1"/>
</dbReference>
<dbReference type="Proteomes" id="UP000266691">
    <property type="component" value="Unassembled WGS sequence"/>
</dbReference>
<dbReference type="EMBL" id="VNWK01000006">
    <property type="protein sequence ID" value="TXK01218.1"/>
    <property type="molecule type" value="Genomic_DNA"/>
</dbReference>
<proteinExistence type="predicted"/>
<keyword evidence="5" id="KW-1185">Reference proteome</keyword>
<evidence type="ECO:0000256" key="1">
    <source>
        <dbReference type="SAM" id="Phobius"/>
    </source>
</evidence>
<dbReference type="InterPro" id="IPR043727">
    <property type="entry name" value="Lmo0937-like"/>
</dbReference>
<dbReference type="Proteomes" id="UP000321621">
    <property type="component" value="Unassembled WGS sequence"/>
</dbReference>
<sequence length="55" mass="6005">MRSLLWLVAVICIIIWILGFFGIVAGMATGSLIHILLVIAIIAILYNIISGRKPL</sequence>
<dbReference type="OrthoDB" id="1179846at2"/>
<dbReference type="RefSeq" id="WP_119645604.1">
    <property type="nucleotide sequence ID" value="NZ_QXFI01000006.1"/>
</dbReference>
<name>A0A3A1NRA9_9FLAO</name>
<protein>
    <submittedName>
        <fullName evidence="2">Lmo0937 family membrane protein</fullName>
    </submittedName>
</protein>
<accession>A0A3A1NRA9</accession>
<gene>
    <name evidence="2" type="ORF">D2V05_00370</name>
    <name evidence="3" type="ORF">FQ017_00360</name>
</gene>